<feature type="compositionally biased region" description="Polar residues" evidence="2">
    <location>
        <begin position="1452"/>
        <end position="1466"/>
    </location>
</feature>
<dbReference type="KEGG" id="bbes:BESB_062890"/>
<dbReference type="SUPFAM" id="SSF55961">
    <property type="entry name" value="Bet v1-like"/>
    <property type="match status" value="1"/>
</dbReference>
<dbReference type="CDD" id="cd00177">
    <property type="entry name" value="START"/>
    <property type="match status" value="1"/>
</dbReference>
<keyword evidence="3" id="KW-0472">Membrane</keyword>
<feature type="transmembrane region" description="Helical" evidence="3">
    <location>
        <begin position="931"/>
        <end position="949"/>
    </location>
</feature>
<dbReference type="STRING" id="94643.A0A2A9MJ46"/>
<dbReference type="PANTHER" id="PTHR19308:SF56">
    <property type="entry name" value="START DOMAIN-CONTAINING PROTEIN"/>
    <property type="match status" value="1"/>
</dbReference>
<proteinExistence type="predicted"/>
<dbReference type="GO" id="GO:0008289">
    <property type="term" value="F:lipid binding"/>
    <property type="evidence" value="ECO:0007669"/>
    <property type="project" value="InterPro"/>
</dbReference>
<dbReference type="InterPro" id="IPR002913">
    <property type="entry name" value="START_lipid-bd_dom"/>
</dbReference>
<feature type="transmembrane region" description="Helical" evidence="3">
    <location>
        <begin position="875"/>
        <end position="899"/>
    </location>
</feature>
<feature type="transmembrane region" description="Helical" evidence="3">
    <location>
        <begin position="995"/>
        <end position="1020"/>
    </location>
</feature>
<feature type="transmembrane region" description="Helical" evidence="3">
    <location>
        <begin position="454"/>
        <end position="478"/>
    </location>
</feature>
<dbReference type="RefSeq" id="XP_029219411.1">
    <property type="nucleotide sequence ID" value="XM_029364703.1"/>
</dbReference>
<feature type="transmembrane region" description="Helical" evidence="3">
    <location>
        <begin position="371"/>
        <end position="392"/>
    </location>
</feature>
<evidence type="ECO:0000256" key="2">
    <source>
        <dbReference type="SAM" id="MobiDB-lite"/>
    </source>
</evidence>
<dbReference type="InterPro" id="IPR051213">
    <property type="entry name" value="START_lipid_transfer"/>
</dbReference>
<feature type="compositionally biased region" description="Low complexity" evidence="2">
    <location>
        <begin position="93"/>
        <end position="106"/>
    </location>
</feature>
<dbReference type="GeneID" id="40311217"/>
<feature type="compositionally biased region" description="Basic and acidic residues" evidence="2">
    <location>
        <begin position="83"/>
        <end position="92"/>
    </location>
</feature>
<evidence type="ECO:0000256" key="3">
    <source>
        <dbReference type="SAM" id="Phobius"/>
    </source>
</evidence>
<feature type="transmembrane region" description="Helical" evidence="3">
    <location>
        <begin position="785"/>
        <end position="806"/>
    </location>
</feature>
<evidence type="ECO:0000259" key="4">
    <source>
        <dbReference type="PROSITE" id="PS50848"/>
    </source>
</evidence>
<feature type="region of interest" description="Disordered" evidence="2">
    <location>
        <begin position="1433"/>
        <end position="1484"/>
    </location>
</feature>
<dbReference type="InterPro" id="IPR012674">
    <property type="entry name" value="Calycin"/>
</dbReference>
<feature type="transmembrane region" description="Helical" evidence="3">
    <location>
        <begin position="399"/>
        <end position="417"/>
    </location>
</feature>
<feature type="transmembrane region" description="Helical" evidence="3">
    <location>
        <begin position="485"/>
        <end position="505"/>
    </location>
</feature>
<feature type="region of interest" description="Disordered" evidence="2">
    <location>
        <begin position="77"/>
        <end position="131"/>
    </location>
</feature>
<dbReference type="PROSITE" id="PS50848">
    <property type="entry name" value="START"/>
    <property type="match status" value="1"/>
</dbReference>
<keyword evidence="6" id="KW-1185">Reference proteome</keyword>
<feature type="transmembrane region" description="Helical" evidence="3">
    <location>
        <begin position="659"/>
        <end position="680"/>
    </location>
</feature>
<protein>
    <recommendedName>
        <fullName evidence="4">START domain-containing protein</fullName>
    </recommendedName>
</protein>
<dbReference type="OrthoDB" id="196858at2759"/>
<evidence type="ECO:0000313" key="6">
    <source>
        <dbReference type="Proteomes" id="UP000224006"/>
    </source>
</evidence>
<dbReference type="Proteomes" id="UP000224006">
    <property type="component" value="Chromosome V"/>
</dbReference>
<keyword evidence="3" id="KW-0812">Transmembrane</keyword>
<feature type="transmembrane region" description="Helical" evidence="3">
    <location>
        <begin position="849"/>
        <end position="869"/>
    </location>
</feature>
<feature type="compositionally biased region" description="Basic and acidic residues" evidence="2">
    <location>
        <begin position="1473"/>
        <end position="1484"/>
    </location>
</feature>
<keyword evidence="1" id="KW-0175">Coiled coil</keyword>
<dbReference type="InterPro" id="IPR023393">
    <property type="entry name" value="START-like_dom_sf"/>
</dbReference>
<gene>
    <name evidence="5" type="ORF">BESB_062890</name>
</gene>
<dbReference type="GO" id="GO:0005737">
    <property type="term" value="C:cytoplasm"/>
    <property type="evidence" value="ECO:0007669"/>
    <property type="project" value="UniProtKB-ARBA"/>
</dbReference>
<dbReference type="EMBL" id="NWUJ01000005">
    <property type="protein sequence ID" value="PFH35402.1"/>
    <property type="molecule type" value="Genomic_DNA"/>
</dbReference>
<organism evidence="5 6">
    <name type="scientific">Besnoitia besnoiti</name>
    <name type="common">Apicomplexan protozoan</name>
    <dbReference type="NCBI Taxonomy" id="94643"/>
    <lineage>
        <taxon>Eukaryota</taxon>
        <taxon>Sar</taxon>
        <taxon>Alveolata</taxon>
        <taxon>Apicomplexa</taxon>
        <taxon>Conoidasida</taxon>
        <taxon>Coccidia</taxon>
        <taxon>Eucoccidiorida</taxon>
        <taxon>Eimeriorina</taxon>
        <taxon>Sarcocystidae</taxon>
        <taxon>Besnoitia</taxon>
    </lineage>
</organism>
<accession>A0A2A9MJ46</accession>
<evidence type="ECO:0000256" key="1">
    <source>
        <dbReference type="SAM" id="Coils"/>
    </source>
</evidence>
<dbReference type="VEuPathDB" id="ToxoDB:BESB_062890"/>
<dbReference type="Pfam" id="PF01852">
    <property type="entry name" value="START"/>
    <property type="match status" value="1"/>
</dbReference>
<keyword evidence="3" id="KW-1133">Transmembrane helix</keyword>
<feature type="coiled-coil region" evidence="1">
    <location>
        <begin position="6"/>
        <end position="40"/>
    </location>
</feature>
<evidence type="ECO:0000313" key="5">
    <source>
        <dbReference type="EMBL" id="PFH35402.1"/>
    </source>
</evidence>
<name>A0A2A9MJ46_BESBE</name>
<feature type="domain" description="START" evidence="4">
    <location>
        <begin position="1504"/>
        <end position="1677"/>
    </location>
</feature>
<dbReference type="Gene3D" id="2.40.128.20">
    <property type="match status" value="1"/>
</dbReference>
<comment type="caution">
    <text evidence="5">The sequence shown here is derived from an EMBL/GenBank/DDBJ whole genome shotgun (WGS) entry which is preliminary data.</text>
</comment>
<dbReference type="Gene3D" id="3.30.530.20">
    <property type="match status" value="1"/>
</dbReference>
<reference evidence="5 6" key="1">
    <citation type="submission" date="2017-09" db="EMBL/GenBank/DDBJ databases">
        <title>Genome sequencing of Besnoitia besnoiti strain Bb-Ger1.</title>
        <authorList>
            <person name="Schares G."/>
            <person name="Venepally P."/>
            <person name="Lorenzi H.A."/>
        </authorList>
    </citation>
    <scope>NUCLEOTIDE SEQUENCE [LARGE SCALE GENOMIC DNA]</scope>
    <source>
        <strain evidence="5 6">Bb-Ger1</strain>
    </source>
</reference>
<sequence length="1701" mass="183076">MQQQQLKSLQDLHHIQEVELQRQQEELVQQQQRQEKLLVAQRRQRGAVASRGQAHSAASLMASAGAQARVPVHARADTSSLHVRNDEGDRKPPAAAHSSPLSPLAHGEGPMPHPVFSQGAAAVPGSPCGADSRDSPSRLLLVLRCADADGVGDARELLGSGDVVRLRLQHYLVNKLRGHPVLRLVSETDATRRGAENTSFAGRLKSAVFGEAPQDRARRKFVVVTADAEKLLLVLEEVGGLKLTRNGVFFAPYRSACRSLFKGGRKDSRLFLTPNEAVELMRSELFAMRFGSDAPFQSLQGLSVLEVCIAAGVVEDFLPLHQPRLLSALQAMAPCGCGRNSGALCLRRRGCGHNACSSTQSGLCASAAATFAPYDVLVAAYFGYPAAAFSLFVRWLRRLLFFLLSFCVATTLFHHLVPSLRRRLASAAAEAVPGTVALQAAAGIFGAGESGVSAVAAAAGAALAATVAAVAGGVEMLLRLVDSSAAVRGATGIVICLVTIFKLRGLGTTLPLFRYTLGVSSLPPFSFASSSSSLSSTSPFSALLFFEWPTRLLRQKIESLLAFAASPSEGLSYASHPLFRRAFLKETSGSMLGLGAGLSTPHGTIHHADPWSASSVTGRGGEPVSFRREAPEEGIEIRENADPIFTSRRRSSSWSTSSVAKLGLYACLYLLLVCLCLVGLDVTRLLPMPPLGLWSRTILQRLLSPFPLLQWPTFAALPAASFSACQAVQAVDPPAAVALSQPWSPTPPPSSSWHFFTAAFHSPLLGAWAVNEGLRLFCGLAEGHVISLLVVLLCAFRALATISCFLGRQLVGIRLPLTASLGEEAACIDDEEEDRQHVAVRQPDAAIQLYVELASLFFSVFSLSVLLGISSALQVALSSSLLVLTCAIVLDSVLSLAFYRRGRGGSSSMSCHAIPSSSSHTAQLQASRRPYFFTPLYLYASVLLLTLPIAALNGILLPFLVLTLLACGLLSLRAHRGLLSSRRSFSGSGKSFTDFLDLWVPAWGNQLTLLLVAIASSALFSTPPFRAITTASRRGMDHPAAALAHSSAADGINNEFIQFMLPAWLLAIQQAAVLGAVLFFLSWSVPSTTPKLRLVLEMAERELSAHEFGFAVQRKETEEPAPLTCHLVGLPKVPATPPVPFFTRCRRFFSPPLLVLCPSAVRRRSRVGCPTPPSLFEGAALQKMTLEVFGVVARAEMKGDEDVSGKSEDVLPHVNIRQLSAATDQFIASLPRGPGSVLTTPSQPSSVAVAASKERAEDTKRRVNHFLGEWLFNRSKSESMSPLTQHLGIPWVVRQAVEKFTPQLTYTYEAEKNELAIATTLTAGLTKTIRLNLSGLGVEQSDQDAGGAWKSSTRLEGSILKTVQRNDSQSATLYETRRVINDSGNPDDHSKDQLWYTAQLHKDNLAEDVVVNRYFDRVNGPPALEGTDFPYLADEQPGSGQAEDVYGGQESHGISTEGGSTRTSAHGRTGRGSRPDKDDKLEKMGEEAVDAVKDVVDSALRSDASKAGWSVTSGKAGSKIFLRDDGGDKKLPLVGLSVITMKAGISLKDVVDYLTDPASKLQFDPQTLKAVKLEELSCGSRILYQAFKGQWGFAGRDFLLLSRRKEISDKRVVIGFRSIEYSQAPPAAELWPAGAGEFVRATLLRGGYDLQVLSDGVVQVSFVLQADLKTDAVPAWISKRVKSDQLNIVTAIKNHIEKRYG</sequence>
<dbReference type="PANTHER" id="PTHR19308">
    <property type="entry name" value="PHOSPHATIDYLCHOLINE TRANSFER PROTEIN"/>
    <property type="match status" value="1"/>
</dbReference>
<feature type="transmembrane region" description="Helical" evidence="3">
    <location>
        <begin position="1063"/>
        <end position="1083"/>
    </location>
</feature>